<dbReference type="PANTHER" id="PTHR43674:SF16">
    <property type="entry name" value="CARBON-NITROGEN FAMILY, PUTATIVE (AFU_ORTHOLOGUE AFUA_5G02350)-RELATED"/>
    <property type="match status" value="1"/>
</dbReference>
<protein>
    <submittedName>
        <fullName evidence="3">Carbon-nitrogen hydrolase family protein</fullName>
    </submittedName>
</protein>
<proteinExistence type="predicted"/>
<keyword evidence="4" id="KW-1185">Reference proteome</keyword>
<dbReference type="GO" id="GO:0016811">
    <property type="term" value="F:hydrolase activity, acting on carbon-nitrogen (but not peptide) bonds, in linear amides"/>
    <property type="evidence" value="ECO:0007669"/>
    <property type="project" value="TreeGrafter"/>
</dbReference>
<dbReference type="Proteomes" id="UP001216390">
    <property type="component" value="Chromosome"/>
</dbReference>
<dbReference type="InterPro" id="IPR050345">
    <property type="entry name" value="Aliph_Amidase/BUP"/>
</dbReference>
<dbReference type="PROSITE" id="PS50263">
    <property type="entry name" value="CN_HYDROLASE"/>
    <property type="match status" value="1"/>
</dbReference>
<evidence type="ECO:0000259" key="2">
    <source>
        <dbReference type="PROSITE" id="PS50263"/>
    </source>
</evidence>
<feature type="domain" description="CN hydrolase" evidence="2">
    <location>
        <begin position="4"/>
        <end position="254"/>
    </location>
</feature>
<accession>A0AAE9Y5L7</accession>
<dbReference type="InterPro" id="IPR036526">
    <property type="entry name" value="C-N_Hydrolase_sf"/>
</dbReference>
<dbReference type="KEGG" id="ima:PO878_20770"/>
<gene>
    <name evidence="3" type="ORF">PO878_20770</name>
</gene>
<dbReference type="AlphaFoldDB" id="A0AAE9Y5L7"/>
<sequence length="282" mass="29413">MSPVTLAAVAAPFGRDLDRALADVEALLDRARLAGADLVVLPEAALGGYLHDLNGGRPGAPPDLPPVLDVDGPVVRRVAEMADGLVVCVGFCEGDGDLRYNTAACVHAGEVLGVHRKVHLPLREDASYACGSGFAAFDTPVGRLGMLICYDKAFPEAGRSLALDGAEVIACLSAWPCSRTDPAPTLAEDRWTQRFDLLDRAGALHDQVVWVSANQSGTFGDLRFVASAKVVGPGGEVLATTGTEPGLAVATLDVGEALAGTRRHMGHLRDRRPDTYGAAVAV</sequence>
<evidence type="ECO:0000313" key="4">
    <source>
        <dbReference type="Proteomes" id="UP001216390"/>
    </source>
</evidence>
<dbReference type="RefSeq" id="WP_272736452.1">
    <property type="nucleotide sequence ID" value="NZ_CP116942.1"/>
</dbReference>
<organism evidence="3 4">
    <name type="scientific">Iamia majanohamensis</name>
    <dbReference type="NCBI Taxonomy" id="467976"/>
    <lineage>
        <taxon>Bacteria</taxon>
        <taxon>Bacillati</taxon>
        <taxon>Actinomycetota</taxon>
        <taxon>Acidimicrobiia</taxon>
        <taxon>Acidimicrobiales</taxon>
        <taxon>Iamiaceae</taxon>
        <taxon>Iamia</taxon>
    </lineage>
</organism>
<dbReference type="InterPro" id="IPR003010">
    <property type="entry name" value="C-N_Hydrolase"/>
</dbReference>
<dbReference type="SUPFAM" id="SSF56317">
    <property type="entry name" value="Carbon-nitrogen hydrolase"/>
    <property type="match status" value="1"/>
</dbReference>
<dbReference type="Pfam" id="PF00795">
    <property type="entry name" value="CN_hydrolase"/>
    <property type="match status" value="1"/>
</dbReference>
<evidence type="ECO:0000256" key="1">
    <source>
        <dbReference type="ARBA" id="ARBA00022801"/>
    </source>
</evidence>
<dbReference type="PANTHER" id="PTHR43674">
    <property type="entry name" value="NITRILASE C965.09-RELATED"/>
    <property type="match status" value="1"/>
</dbReference>
<reference evidence="3" key="1">
    <citation type="submission" date="2023-01" db="EMBL/GenBank/DDBJ databases">
        <title>The diversity of Class Acidimicrobiia in South China Sea sediment environments and the proposal of Iamia marina sp. nov., a novel species of the genus Iamia.</title>
        <authorList>
            <person name="He Y."/>
            <person name="Tian X."/>
        </authorList>
    </citation>
    <scope>NUCLEOTIDE SEQUENCE</scope>
    <source>
        <strain evidence="3">DSM 19957</strain>
    </source>
</reference>
<dbReference type="Gene3D" id="3.60.110.10">
    <property type="entry name" value="Carbon-nitrogen hydrolase"/>
    <property type="match status" value="1"/>
</dbReference>
<dbReference type="EMBL" id="CP116942">
    <property type="protein sequence ID" value="WCO66930.1"/>
    <property type="molecule type" value="Genomic_DNA"/>
</dbReference>
<dbReference type="CDD" id="cd07197">
    <property type="entry name" value="nitrilase"/>
    <property type="match status" value="1"/>
</dbReference>
<name>A0AAE9Y5L7_9ACTN</name>
<evidence type="ECO:0000313" key="3">
    <source>
        <dbReference type="EMBL" id="WCO66930.1"/>
    </source>
</evidence>
<keyword evidence="1 3" id="KW-0378">Hydrolase</keyword>